<sequence length="454" mass="51606">MKKFNMFIFINKSSCLMILCILIQQAIVASSTLWIAKLSQAVVLKQDLSLWLVLFILSLSLVHIPGSGMTYFQSKAAFSSFRKYVDIFAVSFRGKAQLRTNIDFKQERQPYLNNEAWLVISEFVGFITNLLGTFFNIVFNIVTLSFIIDKKLMIAYAITIPLITISIKSLKTLVTSSAKHAQEDRTAMMQSLLPAWDSILIGNQLNIHLWKNYFIDKYKNAKKSALKSVLFSELTTIISMFLNLFPVIGTLVWLIYQNIGNEVFLSMLIVTFPRQITTFQCMNFIVSYATHWNSLKTRLEGLKSALIITEPINVGTISWNRIKAEKDNTIITIDSINSIQDITQDYSPGRITLRGDNGTGKSSLLALIKEKLSEKAFLLPPHSDMFFEFSSNKSLSTGEKIIESLDEIKKSGKLQLLLLDEWDANLDKNHIVNISEKLNELAKEICIIEVRHRS</sequence>
<dbReference type="InterPro" id="IPR027417">
    <property type="entry name" value="P-loop_NTPase"/>
</dbReference>
<evidence type="ECO:0000256" key="5">
    <source>
        <dbReference type="SAM" id="Phobius"/>
    </source>
</evidence>
<protein>
    <submittedName>
        <fullName evidence="6">Uncharacterized protein</fullName>
    </submittedName>
</protein>
<name>A0A0U1L4A2_9FIRM</name>
<dbReference type="SUPFAM" id="SSF52540">
    <property type="entry name" value="P-loop containing nucleoside triphosphate hydrolases"/>
    <property type="match status" value="1"/>
</dbReference>
<evidence type="ECO:0000313" key="6">
    <source>
        <dbReference type="EMBL" id="CQR74500.1"/>
    </source>
</evidence>
<dbReference type="GO" id="GO:0005524">
    <property type="term" value="F:ATP binding"/>
    <property type="evidence" value="ECO:0007669"/>
    <property type="project" value="InterPro"/>
</dbReference>
<feature type="transmembrane region" description="Helical" evidence="5">
    <location>
        <begin position="116"/>
        <end position="147"/>
    </location>
</feature>
<keyword evidence="7" id="KW-1185">Reference proteome</keyword>
<reference evidence="7" key="1">
    <citation type="submission" date="2015-03" db="EMBL/GenBank/DDBJ databases">
        <authorList>
            <person name="Nijsse Bart"/>
        </authorList>
    </citation>
    <scope>NUCLEOTIDE SEQUENCE [LARGE SCALE GENOMIC DNA]</scope>
</reference>
<organism evidence="6 7">
    <name type="scientific">Sporomusa ovata</name>
    <dbReference type="NCBI Taxonomy" id="2378"/>
    <lineage>
        <taxon>Bacteria</taxon>
        <taxon>Bacillati</taxon>
        <taxon>Bacillota</taxon>
        <taxon>Negativicutes</taxon>
        <taxon>Selenomonadales</taxon>
        <taxon>Sporomusaceae</taxon>
        <taxon>Sporomusa</taxon>
    </lineage>
</organism>
<evidence type="ECO:0000256" key="2">
    <source>
        <dbReference type="ARBA" id="ARBA00022692"/>
    </source>
</evidence>
<dbReference type="InterPro" id="IPR036640">
    <property type="entry name" value="ABC1_TM_sf"/>
</dbReference>
<accession>A0A0U1L4A2</accession>
<gene>
    <name evidence="6" type="ORF">SpAn4DRAFT_0962</name>
</gene>
<dbReference type="EMBL" id="CTRP01000014">
    <property type="protein sequence ID" value="CQR74500.1"/>
    <property type="molecule type" value="Genomic_DNA"/>
</dbReference>
<dbReference type="SUPFAM" id="SSF90123">
    <property type="entry name" value="ABC transporter transmembrane region"/>
    <property type="match status" value="1"/>
</dbReference>
<evidence type="ECO:0000313" key="7">
    <source>
        <dbReference type="Proteomes" id="UP000049855"/>
    </source>
</evidence>
<dbReference type="RefSeq" id="WP_021170484.1">
    <property type="nucleotide sequence ID" value="NZ_CTRP01000014.1"/>
</dbReference>
<dbReference type="Proteomes" id="UP000049855">
    <property type="component" value="Unassembled WGS sequence"/>
</dbReference>
<dbReference type="CDD" id="cd00267">
    <property type="entry name" value="ABC_ATPase"/>
    <property type="match status" value="1"/>
</dbReference>
<dbReference type="Gene3D" id="3.40.50.300">
    <property type="entry name" value="P-loop containing nucleotide triphosphate hydrolases"/>
    <property type="match status" value="1"/>
</dbReference>
<evidence type="ECO:0000256" key="1">
    <source>
        <dbReference type="ARBA" id="ARBA00004651"/>
    </source>
</evidence>
<feature type="transmembrane region" description="Helical" evidence="5">
    <location>
        <begin position="51"/>
        <end position="72"/>
    </location>
</feature>
<comment type="subcellular location">
    <subcellularLocation>
        <location evidence="1">Cell membrane</location>
        <topology evidence="1">Multi-pass membrane protein</topology>
    </subcellularLocation>
</comment>
<dbReference type="AlphaFoldDB" id="A0A0U1L4A2"/>
<proteinExistence type="predicted"/>
<keyword evidence="2 5" id="KW-0812">Transmembrane</keyword>
<dbReference type="GO" id="GO:0005886">
    <property type="term" value="C:plasma membrane"/>
    <property type="evidence" value="ECO:0007669"/>
    <property type="project" value="UniProtKB-SubCell"/>
</dbReference>
<feature type="transmembrane region" description="Helical" evidence="5">
    <location>
        <begin position="229"/>
        <end position="256"/>
    </location>
</feature>
<keyword evidence="3 5" id="KW-1133">Transmembrane helix</keyword>
<evidence type="ECO:0000256" key="3">
    <source>
        <dbReference type="ARBA" id="ARBA00022989"/>
    </source>
</evidence>
<keyword evidence="4 5" id="KW-0472">Membrane</keyword>
<feature type="transmembrane region" description="Helical" evidence="5">
    <location>
        <begin position="153"/>
        <end position="170"/>
    </location>
</feature>
<evidence type="ECO:0000256" key="4">
    <source>
        <dbReference type="ARBA" id="ARBA00023136"/>
    </source>
</evidence>